<name>A0ABQ9VF57_SAGOE</name>
<feature type="region of interest" description="Disordered" evidence="1">
    <location>
        <begin position="1"/>
        <end position="154"/>
    </location>
</feature>
<evidence type="ECO:0000256" key="1">
    <source>
        <dbReference type="SAM" id="MobiDB-lite"/>
    </source>
</evidence>
<comment type="caution">
    <text evidence="2">The sequence shown here is derived from an EMBL/GenBank/DDBJ whole genome shotgun (WGS) entry which is preliminary data.</text>
</comment>
<evidence type="ECO:0000313" key="2">
    <source>
        <dbReference type="EMBL" id="KAK2106987.1"/>
    </source>
</evidence>
<protein>
    <submittedName>
        <fullName evidence="2">Uncharacterized protein</fullName>
    </submittedName>
</protein>
<dbReference type="Proteomes" id="UP001266305">
    <property type="component" value="Unassembled WGS sequence"/>
</dbReference>
<reference evidence="2 3" key="1">
    <citation type="submission" date="2023-05" db="EMBL/GenBank/DDBJ databases">
        <title>B98-5 Cell Line De Novo Hybrid Assembly: An Optical Mapping Approach.</title>
        <authorList>
            <person name="Kananen K."/>
            <person name="Auerbach J.A."/>
            <person name="Kautto E."/>
            <person name="Blachly J.S."/>
        </authorList>
    </citation>
    <scope>NUCLEOTIDE SEQUENCE [LARGE SCALE GENOMIC DNA]</scope>
    <source>
        <strain evidence="2">B95-8</strain>
        <tissue evidence="2">Cell line</tissue>
    </source>
</reference>
<feature type="compositionally biased region" description="Low complexity" evidence="1">
    <location>
        <begin position="51"/>
        <end position="63"/>
    </location>
</feature>
<sequence length="154" mass="16117">MQPVEHRPAALGGGGGDPARKPRSGRWAPSTATPASRRCPPTSRRHPHQPPGGAHQPPGGTHTSLPGCTCRHLAGAGTVLSPTTLTRTAQAPSSRRKSPCSLPPADVEEQDGTLEKCKSSELGHGARKGQEQKMERWRSSSGEGAHFTGGVSIR</sequence>
<dbReference type="EMBL" id="JASSZA010000007">
    <property type="protein sequence ID" value="KAK2106987.1"/>
    <property type="molecule type" value="Genomic_DNA"/>
</dbReference>
<organism evidence="2 3">
    <name type="scientific">Saguinus oedipus</name>
    <name type="common">Cotton-top tamarin</name>
    <name type="synonym">Oedipomidas oedipus</name>
    <dbReference type="NCBI Taxonomy" id="9490"/>
    <lineage>
        <taxon>Eukaryota</taxon>
        <taxon>Metazoa</taxon>
        <taxon>Chordata</taxon>
        <taxon>Craniata</taxon>
        <taxon>Vertebrata</taxon>
        <taxon>Euteleostomi</taxon>
        <taxon>Mammalia</taxon>
        <taxon>Eutheria</taxon>
        <taxon>Euarchontoglires</taxon>
        <taxon>Primates</taxon>
        <taxon>Haplorrhini</taxon>
        <taxon>Platyrrhini</taxon>
        <taxon>Cebidae</taxon>
        <taxon>Callitrichinae</taxon>
        <taxon>Saguinus</taxon>
    </lineage>
</organism>
<gene>
    <name evidence="2" type="ORF">P7K49_016501</name>
</gene>
<evidence type="ECO:0000313" key="3">
    <source>
        <dbReference type="Proteomes" id="UP001266305"/>
    </source>
</evidence>
<feature type="compositionally biased region" description="Basic and acidic residues" evidence="1">
    <location>
        <begin position="128"/>
        <end position="138"/>
    </location>
</feature>
<keyword evidence="3" id="KW-1185">Reference proteome</keyword>
<accession>A0ABQ9VF57</accession>
<proteinExistence type="predicted"/>
<feature type="compositionally biased region" description="Polar residues" evidence="1">
    <location>
        <begin position="80"/>
        <end position="93"/>
    </location>
</feature>